<dbReference type="AlphaFoldDB" id="L5LKY1"/>
<reference evidence="3" key="1">
    <citation type="journal article" date="2013" name="Science">
        <title>Comparative analysis of bat genomes provides insight into the evolution of flight and immunity.</title>
        <authorList>
            <person name="Zhang G."/>
            <person name="Cowled C."/>
            <person name="Shi Z."/>
            <person name="Huang Z."/>
            <person name="Bishop-Lilly K.A."/>
            <person name="Fang X."/>
            <person name="Wynne J.W."/>
            <person name="Xiong Z."/>
            <person name="Baker M.L."/>
            <person name="Zhao W."/>
            <person name="Tachedjian M."/>
            <person name="Zhu Y."/>
            <person name="Zhou P."/>
            <person name="Jiang X."/>
            <person name="Ng J."/>
            <person name="Yang L."/>
            <person name="Wu L."/>
            <person name="Xiao J."/>
            <person name="Feng Y."/>
            <person name="Chen Y."/>
            <person name="Sun X."/>
            <person name="Zhang Y."/>
            <person name="Marsh G.A."/>
            <person name="Crameri G."/>
            <person name="Broder C.C."/>
            <person name="Frey K.G."/>
            <person name="Wang L.F."/>
            <person name="Wang J."/>
        </authorList>
    </citation>
    <scope>NUCLEOTIDE SEQUENCE [LARGE SCALE GENOMIC DNA]</scope>
</reference>
<evidence type="ECO:0000313" key="2">
    <source>
        <dbReference type="EMBL" id="ELK26601.1"/>
    </source>
</evidence>
<evidence type="ECO:0000256" key="1">
    <source>
        <dbReference type="SAM" id="MobiDB-lite"/>
    </source>
</evidence>
<dbReference type="Proteomes" id="UP000010556">
    <property type="component" value="Unassembled WGS sequence"/>
</dbReference>
<feature type="region of interest" description="Disordered" evidence="1">
    <location>
        <begin position="77"/>
        <end position="215"/>
    </location>
</feature>
<evidence type="ECO:0000313" key="3">
    <source>
        <dbReference type="Proteomes" id="UP000010556"/>
    </source>
</evidence>
<keyword evidence="3" id="KW-1185">Reference proteome</keyword>
<dbReference type="EMBL" id="KB110951">
    <property type="protein sequence ID" value="ELK26601.1"/>
    <property type="molecule type" value="Genomic_DNA"/>
</dbReference>
<accession>L5LKY1</accession>
<gene>
    <name evidence="2" type="ORF">MDA_GLEAN10019324</name>
</gene>
<protein>
    <submittedName>
        <fullName evidence="2">Uncharacterized protein</fullName>
    </submittedName>
</protein>
<feature type="compositionally biased region" description="Low complexity" evidence="1">
    <location>
        <begin position="149"/>
        <end position="171"/>
    </location>
</feature>
<name>L5LKY1_MYODS</name>
<proteinExistence type="predicted"/>
<sequence>MAPGAPSSRYLLTAPGVQSHGLVLLNPGQANFRDTGKGAEGAQGPRTDLAHRPQGSANQNSYHPLFSLLTSPVFPRPGRHSSLRSSSLTEDAEAQRRIPLQGAQCLPVTKRPRKQEAPPLSPGADASEQDSGYLVLPGRNPLPPGATGQHPALQRQQAAHAQQQAHLLAARRGGGPALSIPRTDAALSPSRAGLGRAGVVDPLGSGLPRDSGSPC</sequence>
<organism evidence="2 3">
    <name type="scientific">Myotis davidii</name>
    <name type="common">David's myotis</name>
    <dbReference type="NCBI Taxonomy" id="225400"/>
    <lineage>
        <taxon>Eukaryota</taxon>
        <taxon>Metazoa</taxon>
        <taxon>Chordata</taxon>
        <taxon>Craniata</taxon>
        <taxon>Vertebrata</taxon>
        <taxon>Euteleostomi</taxon>
        <taxon>Mammalia</taxon>
        <taxon>Eutheria</taxon>
        <taxon>Laurasiatheria</taxon>
        <taxon>Chiroptera</taxon>
        <taxon>Yangochiroptera</taxon>
        <taxon>Vespertilionidae</taxon>
        <taxon>Myotis</taxon>
    </lineage>
</organism>
<feature type="region of interest" description="Disordered" evidence="1">
    <location>
        <begin position="28"/>
        <end position="62"/>
    </location>
</feature>